<dbReference type="SUPFAM" id="SSF74653">
    <property type="entry name" value="TolA/TonB C-terminal domain"/>
    <property type="match status" value="1"/>
</dbReference>
<dbReference type="SUPFAM" id="SSF82185">
    <property type="entry name" value="Histone H3 K4-specific methyltransferase SET7/9 N-terminal domain"/>
    <property type="match status" value="1"/>
</dbReference>
<dbReference type="EMBL" id="JAPDPI010000062">
    <property type="protein sequence ID" value="MCW3807805.1"/>
    <property type="molecule type" value="Genomic_DNA"/>
</dbReference>
<name>A0AAE3SMQ7_9BACT</name>
<dbReference type="RefSeq" id="WP_301202275.1">
    <property type="nucleotide sequence ID" value="NZ_JAPDPI010000062.1"/>
</dbReference>
<sequence length="185" mass="22285">MIRKKYNYFYEEYYVLKNDTSIKHGRYLRKYKKYPIERGAFKNGIKTGKWIYFSLDGHFEFEYNYDANKVSKIANRQTPEEYFETPVFFDGSPLIPYIYIVNHVRYPYQAKKDNIKGKITLAVCVNKEGKPIQLYLKEKLHPLLDKEVMNAAKSFPRHWKWIPATYHGQNIDSEYHIDIEFELIE</sequence>
<keyword evidence="3" id="KW-1185">Reference proteome</keyword>
<dbReference type="InterPro" id="IPR037682">
    <property type="entry name" value="TonB_C"/>
</dbReference>
<evidence type="ECO:0000313" key="2">
    <source>
        <dbReference type="EMBL" id="MCW3807805.1"/>
    </source>
</evidence>
<protein>
    <submittedName>
        <fullName evidence="2">Energy transducer TonB</fullName>
    </submittedName>
</protein>
<proteinExistence type="predicted"/>
<evidence type="ECO:0000313" key="3">
    <source>
        <dbReference type="Proteomes" id="UP001207408"/>
    </source>
</evidence>
<dbReference type="Pfam" id="PF03544">
    <property type="entry name" value="TonB_C"/>
    <property type="match status" value="1"/>
</dbReference>
<dbReference type="GO" id="GO:0055085">
    <property type="term" value="P:transmembrane transport"/>
    <property type="evidence" value="ECO:0007669"/>
    <property type="project" value="InterPro"/>
</dbReference>
<organism evidence="2 3">
    <name type="scientific">Plebeiibacterium marinum</name>
    <dbReference type="NCBI Taxonomy" id="2992111"/>
    <lineage>
        <taxon>Bacteria</taxon>
        <taxon>Pseudomonadati</taxon>
        <taxon>Bacteroidota</taxon>
        <taxon>Bacteroidia</taxon>
        <taxon>Marinilabiliales</taxon>
        <taxon>Marinilabiliaceae</taxon>
        <taxon>Plebeiibacterium</taxon>
    </lineage>
</organism>
<dbReference type="Proteomes" id="UP001207408">
    <property type="component" value="Unassembled WGS sequence"/>
</dbReference>
<reference evidence="2" key="1">
    <citation type="submission" date="2022-10" db="EMBL/GenBank/DDBJ databases">
        <authorList>
            <person name="Yu W.X."/>
        </authorList>
    </citation>
    <scope>NUCLEOTIDE SEQUENCE</scope>
    <source>
        <strain evidence="2">D04</strain>
    </source>
</reference>
<dbReference type="AlphaFoldDB" id="A0AAE3SMQ7"/>
<evidence type="ECO:0000259" key="1">
    <source>
        <dbReference type="Pfam" id="PF03544"/>
    </source>
</evidence>
<comment type="caution">
    <text evidence="2">The sequence shown here is derived from an EMBL/GenBank/DDBJ whole genome shotgun (WGS) entry which is preliminary data.</text>
</comment>
<dbReference type="Gene3D" id="3.30.1150.10">
    <property type="match status" value="1"/>
</dbReference>
<accession>A0AAE3SMQ7</accession>
<gene>
    <name evidence="2" type="ORF">OM074_19405</name>
</gene>
<feature type="domain" description="TonB C-terminal" evidence="1">
    <location>
        <begin position="103"/>
        <end position="183"/>
    </location>
</feature>